<dbReference type="CDD" id="cd20404">
    <property type="entry name" value="Tudor_Agenet_AtEML-like"/>
    <property type="match status" value="1"/>
</dbReference>
<comment type="subcellular location">
    <subcellularLocation>
        <location evidence="1">Nucleus</location>
    </subcellularLocation>
</comment>
<protein>
    <recommendedName>
        <fullName evidence="8">Tudor domain-containing protein</fullName>
    </recommendedName>
</protein>
<feature type="region of interest" description="Disordered" evidence="5">
    <location>
        <begin position="353"/>
        <end position="440"/>
    </location>
</feature>
<dbReference type="STRING" id="4155.A0A022Q1R0"/>
<feature type="compositionally biased region" description="Basic and acidic residues" evidence="5">
    <location>
        <begin position="179"/>
        <end position="195"/>
    </location>
</feature>
<accession>A0A022Q1R0</accession>
<dbReference type="GO" id="GO:0005634">
    <property type="term" value="C:nucleus"/>
    <property type="evidence" value="ECO:0000318"/>
    <property type="project" value="GO_Central"/>
</dbReference>
<dbReference type="EMBL" id="KI632223">
    <property type="protein sequence ID" value="EYU21729.1"/>
    <property type="molecule type" value="Genomic_DNA"/>
</dbReference>
<name>A0A022Q1R0_ERYGU</name>
<proteinExistence type="predicted"/>
<dbReference type="PANTHER" id="PTHR12663:SF0">
    <property type="entry name" value="PRECOCIOUS DISSOCIATION OF SISTERS 5, ISOFORM A"/>
    <property type="match status" value="1"/>
</dbReference>
<dbReference type="eggNOG" id="KOG1525">
    <property type="taxonomic scope" value="Eukaryota"/>
</dbReference>
<dbReference type="GO" id="GO:0000785">
    <property type="term" value="C:chromatin"/>
    <property type="evidence" value="ECO:0000318"/>
    <property type="project" value="GO_Central"/>
</dbReference>
<dbReference type="GO" id="GO:0006281">
    <property type="term" value="P:DNA repair"/>
    <property type="evidence" value="ECO:0007669"/>
    <property type="project" value="UniProtKB-KW"/>
</dbReference>
<dbReference type="Gene3D" id="2.30.30.140">
    <property type="match status" value="1"/>
</dbReference>
<evidence type="ECO:0000256" key="3">
    <source>
        <dbReference type="ARBA" id="ARBA00023204"/>
    </source>
</evidence>
<keyword evidence="7" id="KW-1185">Reference proteome</keyword>
<keyword evidence="2" id="KW-0227">DNA damage</keyword>
<dbReference type="GO" id="GO:0007064">
    <property type="term" value="P:mitotic sister chromatid cohesion"/>
    <property type="evidence" value="ECO:0000318"/>
    <property type="project" value="GO_Central"/>
</dbReference>
<dbReference type="PANTHER" id="PTHR12663">
    <property type="entry name" value="ANDROGEN INDUCED INHIBITOR OF PROLIFERATION AS3 / PDS5-RELATED"/>
    <property type="match status" value="1"/>
</dbReference>
<evidence type="ECO:0000313" key="7">
    <source>
        <dbReference type="Proteomes" id="UP000030748"/>
    </source>
</evidence>
<evidence type="ECO:0000256" key="4">
    <source>
        <dbReference type="ARBA" id="ARBA00023242"/>
    </source>
</evidence>
<feature type="compositionally biased region" description="Basic and acidic residues" evidence="5">
    <location>
        <begin position="125"/>
        <end position="138"/>
    </location>
</feature>
<keyword evidence="4" id="KW-0539">Nucleus</keyword>
<evidence type="ECO:0000256" key="2">
    <source>
        <dbReference type="ARBA" id="ARBA00022763"/>
    </source>
</evidence>
<feature type="compositionally biased region" description="Polar residues" evidence="5">
    <location>
        <begin position="422"/>
        <end position="431"/>
    </location>
</feature>
<dbReference type="GO" id="GO:0140670">
    <property type="term" value="F:cohesin unloader activity"/>
    <property type="evidence" value="ECO:0000318"/>
    <property type="project" value="GO_Central"/>
</dbReference>
<sequence>MTMVIQESDSISNDLLIPLLASVKMENKDGSPISWELGKKIFENCAAKLHRCLREAVRTMNLKIEDYAEIVGSIIHDASLGRNMVSEEVAPTVGDVASPSDEVPNAINEDSDAQANNDSEATESDNEKSSEKIKDNIGRRRRGRKPNSLIRPEEGYKGSWMTGGKSADLSSDGILSNSSEKRNDSFSEGSILKRDQPKKKKSKDNDVEFSSALKRKISQSKVEKGQNSQKKIGNGAIAGSSSNGVEKEGGKYELSQEQNGRKENNMEEFSMSKPAKAKGPSKNDKEKKSRRPRVACGEELVNLRIQVWWPMDETFYTGTVKDFDPVTKKHTILYDDDETETLNLRKETWELFVEPNTQKQEADGPSLPKESIKTREKPAKRKAVSSRKENATSSSKRSKSEDCSVDKNPAPEIINVDDNDACETNVSTNDGENLASKEESGTFLKQTEVTAIPI</sequence>
<feature type="compositionally biased region" description="Low complexity" evidence="5">
    <location>
        <begin position="232"/>
        <end position="244"/>
    </location>
</feature>
<evidence type="ECO:0000256" key="5">
    <source>
        <dbReference type="SAM" id="MobiDB-lite"/>
    </source>
</evidence>
<dbReference type="InterPro" id="IPR039776">
    <property type="entry name" value="Pds5"/>
</dbReference>
<dbReference type="Proteomes" id="UP000030748">
    <property type="component" value="Unassembled WGS sequence"/>
</dbReference>
<keyword evidence="3" id="KW-0234">DNA repair</keyword>
<reference evidence="6 7" key="1">
    <citation type="journal article" date="2013" name="Proc. Natl. Acad. Sci. U.S.A.">
        <title>Fine-scale variation in meiotic recombination in Mimulus inferred from population shotgun sequencing.</title>
        <authorList>
            <person name="Hellsten U."/>
            <person name="Wright K.M."/>
            <person name="Jenkins J."/>
            <person name="Shu S."/>
            <person name="Yuan Y."/>
            <person name="Wessler S.R."/>
            <person name="Schmutz J."/>
            <person name="Willis J.H."/>
            <person name="Rokhsar D.S."/>
        </authorList>
    </citation>
    <scope>NUCLEOTIDE SEQUENCE [LARGE SCALE GENOMIC DNA]</scope>
    <source>
        <strain evidence="7">cv. DUN x IM62</strain>
    </source>
</reference>
<evidence type="ECO:0000256" key="1">
    <source>
        <dbReference type="ARBA" id="ARBA00004123"/>
    </source>
</evidence>
<evidence type="ECO:0008006" key="8">
    <source>
        <dbReference type="Google" id="ProtNLM"/>
    </source>
</evidence>
<evidence type="ECO:0000313" key="6">
    <source>
        <dbReference type="EMBL" id="EYU21729.1"/>
    </source>
</evidence>
<feature type="region of interest" description="Disordered" evidence="5">
    <location>
        <begin position="94"/>
        <end position="296"/>
    </location>
</feature>
<organism evidence="6 7">
    <name type="scientific">Erythranthe guttata</name>
    <name type="common">Yellow monkey flower</name>
    <name type="synonym">Mimulus guttatus</name>
    <dbReference type="NCBI Taxonomy" id="4155"/>
    <lineage>
        <taxon>Eukaryota</taxon>
        <taxon>Viridiplantae</taxon>
        <taxon>Streptophyta</taxon>
        <taxon>Embryophyta</taxon>
        <taxon>Tracheophyta</taxon>
        <taxon>Spermatophyta</taxon>
        <taxon>Magnoliopsida</taxon>
        <taxon>eudicotyledons</taxon>
        <taxon>Gunneridae</taxon>
        <taxon>Pentapetalae</taxon>
        <taxon>asterids</taxon>
        <taxon>lamiids</taxon>
        <taxon>Lamiales</taxon>
        <taxon>Phrymaceae</taxon>
        <taxon>Erythranthe</taxon>
    </lineage>
</organism>
<gene>
    <name evidence="6" type="ORF">MIMGU_mgv1a006164mg</name>
</gene>
<dbReference type="AlphaFoldDB" id="A0A022Q1R0"/>